<dbReference type="EMBL" id="BSFQ01000005">
    <property type="protein sequence ID" value="GLL10553.1"/>
    <property type="molecule type" value="Genomic_DNA"/>
</dbReference>
<protein>
    <submittedName>
        <fullName evidence="1">Uncharacterized protein</fullName>
    </submittedName>
</protein>
<dbReference type="Proteomes" id="UP001143463">
    <property type="component" value="Unassembled WGS sequence"/>
</dbReference>
<sequence>MSLLRCTPRHPVTTARRDRAIREALSFEGFVLLATGRRRRRGRIAPLSAAERAALDELPGPLDVLVLVDSRPWLVADPVPHRLAELARLADHTGRVRLHVVPSTHDNRDLELAYGTGGSEPVYVVLDAYGAALGVLGPGHSPVLDGLSRLVHRGC</sequence>
<proteinExistence type="predicted"/>
<reference evidence="1" key="2">
    <citation type="submission" date="2023-01" db="EMBL/GenBank/DDBJ databases">
        <authorList>
            <person name="Sun Q."/>
            <person name="Evtushenko L."/>
        </authorList>
    </citation>
    <scope>NUCLEOTIDE SEQUENCE</scope>
    <source>
        <strain evidence="1">VKM Ac-1069</strain>
    </source>
</reference>
<evidence type="ECO:0000313" key="1">
    <source>
        <dbReference type="EMBL" id="GLL10553.1"/>
    </source>
</evidence>
<reference evidence="1" key="1">
    <citation type="journal article" date="2014" name="Int. J. Syst. Evol. Microbiol.">
        <title>Complete genome sequence of Corynebacterium casei LMG S-19264T (=DSM 44701T), isolated from a smear-ripened cheese.</title>
        <authorList>
            <consortium name="US DOE Joint Genome Institute (JGI-PGF)"/>
            <person name="Walter F."/>
            <person name="Albersmeier A."/>
            <person name="Kalinowski J."/>
            <person name="Ruckert C."/>
        </authorList>
    </citation>
    <scope>NUCLEOTIDE SEQUENCE</scope>
    <source>
        <strain evidence="1">VKM Ac-1069</strain>
    </source>
</reference>
<accession>A0A9W6KZJ8</accession>
<dbReference type="AlphaFoldDB" id="A0A9W6KZJ8"/>
<name>A0A9W6KZJ8_9PSEU</name>
<comment type="caution">
    <text evidence="1">The sequence shown here is derived from an EMBL/GenBank/DDBJ whole genome shotgun (WGS) entry which is preliminary data.</text>
</comment>
<organism evidence="1 2">
    <name type="scientific">Pseudonocardia halophobica</name>
    <dbReference type="NCBI Taxonomy" id="29401"/>
    <lineage>
        <taxon>Bacteria</taxon>
        <taxon>Bacillati</taxon>
        <taxon>Actinomycetota</taxon>
        <taxon>Actinomycetes</taxon>
        <taxon>Pseudonocardiales</taxon>
        <taxon>Pseudonocardiaceae</taxon>
        <taxon>Pseudonocardia</taxon>
    </lineage>
</organism>
<gene>
    <name evidence="1" type="ORF">GCM10017577_16930</name>
</gene>
<dbReference type="RefSeq" id="WP_037040983.1">
    <property type="nucleotide sequence ID" value="NZ_BAAAUZ010000002.1"/>
</dbReference>
<keyword evidence="2" id="KW-1185">Reference proteome</keyword>
<evidence type="ECO:0000313" key="2">
    <source>
        <dbReference type="Proteomes" id="UP001143463"/>
    </source>
</evidence>